<dbReference type="AlphaFoldDB" id="A0A6B9FRI9"/>
<dbReference type="SFLD" id="SFLDG01129">
    <property type="entry name" value="C1.5:_HAD__Beta-PGM__Phosphata"/>
    <property type="match status" value="1"/>
</dbReference>
<dbReference type="EMBL" id="CP043538">
    <property type="protein sequence ID" value="QGY04386.1"/>
    <property type="molecule type" value="Genomic_DNA"/>
</dbReference>
<dbReference type="InterPro" id="IPR023198">
    <property type="entry name" value="PGP-like_dom2"/>
</dbReference>
<dbReference type="GO" id="GO:0008967">
    <property type="term" value="F:phosphoglycolate phosphatase activity"/>
    <property type="evidence" value="ECO:0007669"/>
    <property type="project" value="TreeGrafter"/>
</dbReference>
<dbReference type="InterPro" id="IPR041492">
    <property type="entry name" value="HAD_2"/>
</dbReference>
<dbReference type="SFLD" id="SFLDS00003">
    <property type="entry name" value="Haloacid_Dehalogenase"/>
    <property type="match status" value="1"/>
</dbReference>
<keyword evidence="1" id="KW-0378">Hydrolase</keyword>
<reference evidence="1 2" key="2">
    <citation type="journal article" date="2013" name="Genome Announc.">
        <title>Draft Genome Sequence of Methylobacterium mesophilicum Strain SR1.6/6, Isolated from Citrus sinensis.</title>
        <authorList>
            <person name="Marinho Almeida D."/>
            <person name="Dini-Andreote F."/>
            <person name="Camargo Neves A.A."/>
            <person name="Juca Ramos R.T."/>
            <person name="Andreote F.D."/>
            <person name="Carneiro A.R."/>
            <person name="Oliveira de Souza Lima A."/>
            <person name="Caracciolo Gomes de Sa P.H."/>
            <person name="Ribeiro Barbosa M.S."/>
            <person name="Araujo W.L."/>
            <person name="Silva A."/>
        </authorList>
    </citation>
    <scope>NUCLEOTIDE SEQUENCE [LARGE SCALE GENOMIC DNA]</scope>
    <source>
        <strain evidence="1 2">SR1.6/6</strain>
    </source>
</reference>
<dbReference type="GO" id="GO:0005829">
    <property type="term" value="C:cytosol"/>
    <property type="evidence" value="ECO:0007669"/>
    <property type="project" value="TreeGrafter"/>
</dbReference>
<organism evidence="1 2">
    <name type="scientific">Methylobacterium mesophilicum SR1.6/6</name>
    <dbReference type="NCBI Taxonomy" id="908290"/>
    <lineage>
        <taxon>Bacteria</taxon>
        <taxon>Pseudomonadati</taxon>
        <taxon>Pseudomonadota</taxon>
        <taxon>Alphaproteobacteria</taxon>
        <taxon>Hyphomicrobiales</taxon>
        <taxon>Methylobacteriaceae</taxon>
        <taxon>Methylobacterium</taxon>
    </lineage>
</organism>
<dbReference type="PANTHER" id="PTHR43434:SF13">
    <property type="entry name" value="PHOSPHOGLYCOLATE PHOSPHATASE"/>
    <property type="match status" value="1"/>
</dbReference>
<dbReference type="GO" id="GO:0006281">
    <property type="term" value="P:DNA repair"/>
    <property type="evidence" value="ECO:0007669"/>
    <property type="project" value="TreeGrafter"/>
</dbReference>
<dbReference type="SUPFAM" id="SSF56784">
    <property type="entry name" value="HAD-like"/>
    <property type="match status" value="1"/>
</dbReference>
<dbReference type="RefSeq" id="WP_010686287.1">
    <property type="nucleotide sequence ID" value="NZ_CP043538.1"/>
</dbReference>
<dbReference type="InterPro" id="IPR023214">
    <property type="entry name" value="HAD_sf"/>
</dbReference>
<dbReference type="Gene3D" id="1.10.150.240">
    <property type="entry name" value="Putative phosphatase, domain 2"/>
    <property type="match status" value="1"/>
</dbReference>
<sequence>MALRTGAAAPGLVVLDFDGTLADSFDWFCSVLNGVADRYRFRRVEAHEVDGLRLQGARAIVAHLGIPRWKLPLIARHMHALAARDAARIALFPGVTDMLAGIAAAGVPLAILSSNRADTVRRVLGPDNAARIGTYACGASIFGKARRLRTLLARSGVAPARALCIGDEIRDLEAARALGCPFGAVTWGFTDPRALAAQAPDYLFSEPAEVAREVARSAAGTSDHWPRLAPGTTLVPLPLPNGS</sequence>
<dbReference type="KEGG" id="mmes:MMSR116_22615"/>
<reference evidence="1 2" key="1">
    <citation type="journal article" date="2012" name="Genet. Mol. Biol.">
        <title>Analysis of 16S rRNA and mxaF genes revealing insights into Methylobacterium niche-specific plant association.</title>
        <authorList>
            <person name="Dourado M.N."/>
            <person name="Andreote F.D."/>
            <person name="Dini-Andreote F."/>
            <person name="Conti R."/>
            <person name="Araujo J.M."/>
            <person name="Araujo W.L."/>
        </authorList>
    </citation>
    <scope>NUCLEOTIDE SEQUENCE [LARGE SCALE GENOMIC DNA]</scope>
    <source>
        <strain evidence="1 2">SR1.6/6</strain>
    </source>
</reference>
<name>A0A6B9FRI9_9HYPH</name>
<proteinExistence type="predicted"/>
<dbReference type="Gene3D" id="3.40.50.1000">
    <property type="entry name" value="HAD superfamily/HAD-like"/>
    <property type="match status" value="1"/>
</dbReference>
<evidence type="ECO:0000313" key="1">
    <source>
        <dbReference type="EMBL" id="QGY04386.1"/>
    </source>
</evidence>
<evidence type="ECO:0000313" key="2">
    <source>
        <dbReference type="Proteomes" id="UP000012488"/>
    </source>
</evidence>
<dbReference type="PANTHER" id="PTHR43434">
    <property type="entry name" value="PHOSPHOGLYCOLATE PHOSPHATASE"/>
    <property type="match status" value="1"/>
</dbReference>
<dbReference type="Proteomes" id="UP000012488">
    <property type="component" value="Chromosome"/>
</dbReference>
<dbReference type="OrthoDB" id="9793014at2"/>
<accession>A0A6B9FRI9</accession>
<dbReference type="InterPro" id="IPR036412">
    <property type="entry name" value="HAD-like_sf"/>
</dbReference>
<gene>
    <name evidence="1" type="ORF">MMSR116_22615</name>
</gene>
<dbReference type="InterPro" id="IPR050155">
    <property type="entry name" value="HAD-like_hydrolase_sf"/>
</dbReference>
<protein>
    <submittedName>
        <fullName evidence="1">HAD hydrolase-like protein</fullName>
    </submittedName>
</protein>
<dbReference type="Pfam" id="PF13419">
    <property type="entry name" value="HAD_2"/>
    <property type="match status" value="1"/>
</dbReference>